<keyword evidence="5" id="KW-0520">NAD</keyword>
<evidence type="ECO:0000256" key="4">
    <source>
        <dbReference type="ARBA" id="ARBA00023136"/>
    </source>
</evidence>
<dbReference type="Proteomes" id="UP000676325">
    <property type="component" value="Unassembled WGS sequence"/>
</dbReference>
<feature type="transmembrane region" description="Helical" evidence="5">
    <location>
        <begin position="26"/>
        <end position="43"/>
    </location>
</feature>
<feature type="transmembrane region" description="Helical" evidence="5">
    <location>
        <begin position="145"/>
        <end position="162"/>
    </location>
</feature>
<dbReference type="GO" id="GO:0005886">
    <property type="term" value="C:plasma membrane"/>
    <property type="evidence" value="ECO:0007669"/>
    <property type="project" value="UniProtKB-SubCell"/>
</dbReference>
<keyword evidence="3 5" id="KW-1133">Transmembrane helix</keyword>
<evidence type="ECO:0000256" key="3">
    <source>
        <dbReference type="ARBA" id="ARBA00022989"/>
    </source>
</evidence>
<evidence type="ECO:0000256" key="6">
    <source>
        <dbReference type="RuleBase" id="RU000320"/>
    </source>
</evidence>
<dbReference type="PANTHER" id="PTHR22773">
    <property type="entry name" value="NADH DEHYDROGENASE"/>
    <property type="match status" value="1"/>
</dbReference>
<feature type="transmembrane region" description="Helical" evidence="5">
    <location>
        <begin position="168"/>
        <end position="188"/>
    </location>
</feature>
<dbReference type="EC" id="7.1.1.-" evidence="5"/>
<keyword evidence="2 5" id="KW-0812">Transmembrane</keyword>
<comment type="subunit">
    <text evidence="5">NDH-1 is composed of 14 different subunits. Subunits NuoA, H, J, K, L, M, N constitute the membrane sector of the complex.</text>
</comment>
<feature type="transmembrane region" description="Helical" evidence="5">
    <location>
        <begin position="449"/>
        <end position="473"/>
    </location>
</feature>
<keyword evidence="5" id="KW-1278">Translocase</keyword>
<dbReference type="HAMAP" id="MF_00445">
    <property type="entry name" value="NDH1_NuoN_1"/>
    <property type="match status" value="1"/>
</dbReference>
<dbReference type="Pfam" id="PF00361">
    <property type="entry name" value="Proton_antipo_M"/>
    <property type="match status" value="1"/>
</dbReference>
<accession>A0A941EE93</accession>
<feature type="transmembrane region" description="Helical" evidence="5">
    <location>
        <begin position="494"/>
        <end position="515"/>
    </location>
</feature>
<feature type="transmembrane region" description="Helical" evidence="5">
    <location>
        <begin position="340"/>
        <end position="361"/>
    </location>
</feature>
<dbReference type="AlphaFoldDB" id="A0A941EE93"/>
<dbReference type="NCBIfam" id="TIGR01770">
    <property type="entry name" value="NDH_I_N"/>
    <property type="match status" value="1"/>
</dbReference>
<evidence type="ECO:0000259" key="7">
    <source>
        <dbReference type="Pfam" id="PF00361"/>
    </source>
</evidence>
<dbReference type="GO" id="GO:0008137">
    <property type="term" value="F:NADH dehydrogenase (ubiquinone) activity"/>
    <property type="evidence" value="ECO:0007669"/>
    <property type="project" value="InterPro"/>
</dbReference>
<dbReference type="InterPro" id="IPR010096">
    <property type="entry name" value="NADH-Q_OxRdtase_suN/2"/>
</dbReference>
<evidence type="ECO:0000256" key="5">
    <source>
        <dbReference type="HAMAP-Rule" id="MF_00445"/>
    </source>
</evidence>
<dbReference type="NCBIfam" id="NF004441">
    <property type="entry name" value="PRK05777.1-4"/>
    <property type="match status" value="1"/>
</dbReference>
<feature type="transmembrane region" description="Helical" evidence="5">
    <location>
        <begin position="90"/>
        <end position="108"/>
    </location>
</feature>
<comment type="subcellular location">
    <subcellularLocation>
        <location evidence="5">Cell membrane</location>
        <topology evidence="5">Multi-pass membrane protein</topology>
    </subcellularLocation>
    <subcellularLocation>
        <location evidence="1">Endomembrane system</location>
        <topology evidence="1">Multi-pass membrane protein</topology>
    </subcellularLocation>
    <subcellularLocation>
        <location evidence="6">Membrane</location>
        <topology evidence="6">Multi-pass membrane protein</topology>
    </subcellularLocation>
</comment>
<evidence type="ECO:0000313" key="9">
    <source>
        <dbReference type="Proteomes" id="UP000676325"/>
    </source>
</evidence>
<comment type="caution">
    <text evidence="8">The sequence shown here is derived from an EMBL/GenBank/DDBJ whole genome shotgun (WGS) entry which is preliminary data.</text>
</comment>
<protein>
    <recommendedName>
        <fullName evidence="5">NADH-quinone oxidoreductase subunit N</fullName>
        <ecNumber evidence="5">7.1.1.-</ecNumber>
    </recommendedName>
    <alternativeName>
        <fullName evidence="5">NADH dehydrogenase I subunit N</fullName>
    </alternativeName>
    <alternativeName>
        <fullName evidence="5">NDH-1 subunit N</fullName>
    </alternativeName>
</protein>
<feature type="transmembrane region" description="Helical" evidence="5">
    <location>
        <begin position="55"/>
        <end position="78"/>
    </location>
</feature>
<feature type="transmembrane region" description="Helical" evidence="5">
    <location>
        <begin position="367"/>
        <end position="388"/>
    </location>
</feature>
<evidence type="ECO:0000256" key="2">
    <source>
        <dbReference type="ARBA" id="ARBA00022692"/>
    </source>
</evidence>
<feature type="transmembrane region" description="Helical" evidence="5">
    <location>
        <begin position="311"/>
        <end position="333"/>
    </location>
</feature>
<feature type="transmembrane region" description="Helical" evidence="5">
    <location>
        <begin position="200"/>
        <end position="222"/>
    </location>
</feature>
<proteinExistence type="inferred from homology"/>
<dbReference type="EMBL" id="JAGSOH010000034">
    <property type="protein sequence ID" value="MBR7827454.1"/>
    <property type="molecule type" value="Genomic_DNA"/>
</dbReference>
<dbReference type="GO" id="GO:0050136">
    <property type="term" value="F:NADH dehydrogenase (quinone) (non-electrogenic) activity"/>
    <property type="evidence" value="ECO:0007669"/>
    <property type="project" value="UniProtKB-UniRule"/>
</dbReference>
<comment type="catalytic activity">
    <reaction evidence="5">
        <text>a quinone + NADH + 5 H(+)(in) = a quinol + NAD(+) + 4 H(+)(out)</text>
        <dbReference type="Rhea" id="RHEA:57888"/>
        <dbReference type="ChEBI" id="CHEBI:15378"/>
        <dbReference type="ChEBI" id="CHEBI:24646"/>
        <dbReference type="ChEBI" id="CHEBI:57540"/>
        <dbReference type="ChEBI" id="CHEBI:57945"/>
        <dbReference type="ChEBI" id="CHEBI:132124"/>
    </reaction>
</comment>
<evidence type="ECO:0000256" key="1">
    <source>
        <dbReference type="ARBA" id="ARBA00004127"/>
    </source>
</evidence>
<feature type="transmembrane region" description="Helical" evidence="5">
    <location>
        <begin position="279"/>
        <end position="299"/>
    </location>
</feature>
<keyword evidence="5" id="KW-0813">Transport</keyword>
<reference evidence="8" key="1">
    <citation type="submission" date="2021-04" db="EMBL/GenBank/DDBJ databases">
        <title>Genome based classification of Actinospica acidithermotolerans sp. nov., an actinobacterium isolated from an Indonesian hot spring.</title>
        <authorList>
            <person name="Kusuma A.B."/>
            <person name="Putra K.E."/>
            <person name="Nafisah S."/>
            <person name="Loh J."/>
            <person name="Nouioui I."/>
            <person name="Goodfellow M."/>
        </authorList>
    </citation>
    <scope>NUCLEOTIDE SEQUENCE</scope>
    <source>
        <strain evidence="8">MGRD01-02</strain>
    </source>
</reference>
<comment type="similarity">
    <text evidence="5">Belongs to the complex I subunit 2 family.</text>
</comment>
<feature type="transmembrane region" description="Helical" evidence="5">
    <location>
        <begin position="409"/>
        <end position="437"/>
    </location>
</feature>
<organism evidence="8 9">
    <name type="scientific">Actinospica acidithermotolerans</name>
    <dbReference type="NCBI Taxonomy" id="2828514"/>
    <lineage>
        <taxon>Bacteria</taxon>
        <taxon>Bacillati</taxon>
        <taxon>Actinomycetota</taxon>
        <taxon>Actinomycetes</taxon>
        <taxon>Catenulisporales</taxon>
        <taxon>Actinospicaceae</taxon>
        <taxon>Actinospica</taxon>
    </lineage>
</organism>
<name>A0A941EE93_9ACTN</name>
<keyword evidence="5" id="KW-1003">Cell membrane</keyword>
<dbReference type="GO" id="GO:0048038">
    <property type="term" value="F:quinone binding"/>
    <property type="evidence" value="ECO:0007669"/>
    <property type="project" value="UniProtKB-KW"/>
</dbReference>
<keyword evidence="4 5" id="KW-0472">Membrane</keyword>
<dbReference type="RefSeq" id="WP_212518592.1">
    <property type="nucleotide sequence ID" value="NZ_JAGSOH010000034.1"/>
</dbReference>
<feature type="domain" description="NADH:quinone oxidoreductase/Mrp antiporter transmembrane" evidence="7">
    <location>
        <begin position="162"/>
        <end position="459"/>
    </location>
</feature>
<dbReference type="GO" id="GO:0042773">
    <property type="term" value="P:ATP synthesis coupled electron transport"/>
    <property type="evidence" value="ECO:0007669"/>
    <property type="project" value="InterPro"/>
</dbReference>
<dbReference type="InterPro" id="IPR001750">
    <property type="entry name" value="ND/Mrp_TM"/>
</dbReference>
<keyword evidence="5" id="KW-0874">Quinone</keyword>
<keyword evidence="8" id="KW-0560">Oxidoreductase</keyword>
<keyword evidence="9" id="KW-1185">Reference proteome</keyword>
<dbReference type="GO" id="GO:0012505">
    <property type="term" value="C:endomembrane system"/>
    <property type="evidence" value="ECO:0007669"/>
    <property type="project" value="UniProtKB-SubCell"/>
</dbReference>
<sequence>MSILAASSTTATFVAPHVEFGKLSPMLIAFGTATLGILVEAFAPRKQRYGIQVGLALVGIAASFAAVLALAGTTASVVAQGSVAVDGTTLFLQGTILVISFVAFLVIAERKTDQNQDAFAAQGASVPGSAAERETTRRGWQTTEVYPLLMFSVGGMLLFPAANDLLTMFVALEALSLPLYLVCGLARHRRLLSQEAALKYFLLGAFSSAFFLYGAAMLYGYAGSVNLAVIAQHVAHPTAGSTLLYTGVALLGMGLLFKVGAAPFHMWTPDVYQGAPTPVTGFMAAATKIAAFGALVRVLDVGLGVNSAENVWRPVMQAVAIITMIVGGVLALTQRDIKRMLAYSAILNAGYLLIGVTSTTAQARAAVLFYLPVYGVAIIGAFAVVTLVRDAGGEATDLSRWAGLGRRAPIPAALLAVFLLAFAGIPFTSIFIGKFAIFQAALAAGSPDLVIVAVLASALAAFFYLRVVVVMFFSDPLPQGPTIAHPSIAVKTALAVAAFATVALGVAPSLLLHLANNSAGILAK</sequence>
<feature type="transmembrane region" description="Helical" evidence="5">
    <location>
        <begin position="242"/>
        <end position="267"/>
    </location>
</feature>
<comment type="function">
    <text evidence="5">NDH-1 shuttles electrons from NADH, via FMN and iron-sulfur (Fe-S) centers, to quinones in the respiratory chain. The immediate electron acceptor for the enzyme in this species is believed to be a menaquinone. Couples the redox reaction to proton translocation (for every two electrons transferred, four hydrogen ions are translocated across the cytoplasmic membrane), and thus conserves the redox energy in a proton gradient.</text>
</comment>
<evidence type="ECO:0000313" key="8">
    <source>
        <dbReference type="EMBL" id="MBR7827454.1"/>
    </source>
</evidence>
<gene>
    <name evidence="5 8" type="primary">nuoN</name>
    <name evidence="8" type="ORF">KDK95_14140</name>
</gene>